<reference evidence="8 9" key="1">
    <citation type="submission" date="2016-10" db="EMBL/GenBank/DDBJ databases">
        <authorList>
            <person name="de Groot N.N."/>
        </authorList>
    </citation>
    <scope>NUCLEOTIDE SEQUENCE [LARGE SCALE GENOMIC DNA]</scope>
    <source>
        <strain evidence="8 9">CGMCC 1.9156</strain>
    </source>
</reference>
<dbReference type="STRING" id="655355.SAMN05216283_111109"/>
<dbReference type="InterPro" id="IPR039425">
    <property type="entry name" value="RNA_pol_sigma-70-like"/>
</dbReference>
<keyword evidence="3" id="KW-0731">Sigma factor</keyword>
<dbReference type="CDD" id="cd06171">
    <property type="entry name" value="Sigma70_r4"/>
    <property type="match status" value="1"/>
</dbReference>
<dbReference type="Gene3D" id="1.10.1740.10">
    <property type="match status" value="1"/>
</dbReference>
<keyword evidence="4" id="KW-0238">DNA-binding</keyword>
<evidence type="ECO:0000256" key="4">
    <source>
        <dbReference type="ARBA" id="ARBA00023125"/>
    </source>
</evidence>
<dbReference type="InterPro" id="IPR007627">
    <property type="entry name" value="RNA_pol_sigma70_r2"/>
</dbReference>
<dbReference type="PANTHER" id="PTHR43133:SF8">
    <property type="entry name" value="RNA POLYMERASE SIGMA FACTOR HI_1459-RELATED"/>
    <property type="match status" value="1"/>
</dbReference>
<dbReference type="SUPFAM" id="SSF88659">
    <property type="entry name" value="Sigma3 and sigma4 domains of RNA polymerase sigma factors"/>
    <property type="match status" value="1"/>
</dbReference>
<comment type="similarity">
    <text evidence="1">Belongs to the sigma-70 factor family. ECF subfamily.</text>
</comment>
<dbReference type="Proteomes" id="UP000198964">
    <property type="component" value="Unassembled WGS sequence"/>
</dbReference>
<name>A0A1I2KGQ1_9BACT</name>
<keyword evidence="5" id="KW-0804">Transcription</keyword>
<gene>
    <name evidence="8" type="ORF">SAMN05216283_111109</name>
</gene>
<evidence type="ECO:0000256" key="1">
    <source>
        <dbReference type="ARBA" id="ARBA00010641"/>
    </source>
</evidence>
<feature type="domain" description="RNA polymerase sigma factor 70 region 4 type 2" evidence="7">
    <location>
        <begin position="106"/>
        <end position="157"/>
    </location>
</feature>
<dbReference type="AlphaFoldDB" id="A0A1I2KGQ1"/>
<dbReference type="Pfam" id="PF08281">
    <property type="entry name" value="Sigma70_r4_2"/>
    <property type="match status" value="1"/>
</dbReference>
<dbReference type="InterPro" id="IPR013325">
    <property type="entry name" value="RNA_pol_sigma_r2"/>
</dbReference>
<dbReference type="InterPro" id="IPR013324">
    <property type="entry name" value="RNA_pol_sigma_r3/r4-like"/>
</dbReference>
<dbReference type="GO" id="GO:0016987">
    <property type="term" value="F:sigma factor activity"/>
    <property type="evidence" value="ECO:0007669"/>
    <property type="project" value="UniProtKB-KW"/>
</dbReference>
<evidence type="ECO:0000313" key="9">
    <source>
        <dbReference type="Proteomes" id="UP000198964"/>
    </source>
</evidence>
<evidence type="ECO:0000259" key="7">
    <source>
        <dbReference type="Pfam" id="PF08281"/>
    </source>
</evidence>
<dbReference type="GO" id="GO:0003677">
    <property type="term" value="F:DNA binding"/>
    <property type="evidence" value="ECO:0007669"/>
    <property type="project" value="UniProtKB-KW"/>
</dbReference>
<feature type="domain" description="RNA polymerase sigma-70 region 2" evidence="6">
    <location>
        <begin position="14"/>
        <end position="74"/>
    </location>
</feature>
<evidence type="ECO:0000256" key="2">
    <source>
        <dbReference type="ARBA" id="ARBA00023015"/>
    </source>
</evidence>
<dbReference type="SUPFAM" id="SSF88946">
    <property type="entry name" value="Sigma2 domain of RNA polymerase sigma factors"/>
    <property type="match status" value="1"/>
</dbReference>
<dbReference type="GO" id="GO:0006352">
    <property type="term" value="P:DNA-templated transcription initiation"/>
    <property type="evidence" value="ECO:0007669"/>
    <property type="project" value="InterPro"/>
</dbReference>
<evidence type="ECO:0000313" key="8">
    <source>
        <dbReference type="EMBL" id="SFF64106.1"/>
    </source>
</evidence>
<accession>A0A1I2KGQ1</accession>
<evidence type="ECO:0000256" key="5">
    <source>
        <dbReference type="ARBA" id="ARBA00023163"/>
    </source>
</evidence>
<evidence type="ECO:0000259" key="6">
    <source>
        <dbReference type="Pfam" id="PF04542"/>
    </source>
</evidence>
<dbReference type="NCBIfam" id="TIGR02937">
    <property type="entry name" value="sigma70-ECF"/>
    <property type="match status" value="1"/>
</dbReference>
<keyword evidence="2" id="KW-0805">Transcription regulation</keyword>
<proteinExistence type="inferred from homology"/>
<dbReference type="Gene3D" id="1.10.10.10">
    <property type="entry name" value="Winged helix-like DNA-binding domain superfamily/Winged helix DNA-binding domain"/>
    <property type="match status" value="1"/>
</dbReference>
<evidence type="ECO:0000256" key="3">
    <source>
        <dbReference type="ARBA" id="ARBA00023082"/>
    </source>
</evidence>
<dbReference type="PANTHER" id="PTHR43133">
    <property type="entry name" value="RNA POLYMERASE ECF-TYPE SIGMA FACTO"/>
    <property type="match status" value="1"/>
</dbReference>
<dbReference type="EMBL" id="FONW01000011">
    <property type="protein sequence ID" value="SFF64106.1"/>
    <property type="molecule type" value="Genomic_DNA"/>
</dbReference>
<dbReference type="Pfam" id="PF04542">
    <property type="entry name" value="Sigma70_r2"/>
    <property type="match status" value="1"/>
</dbReference>
<sequence length="180" mass="21202">MLAKEFKTIVLPLSNKLLRFALQFTKNEEEARDTIQDVFLKLWQKRNTLEGIENIEAFAMRMTRNRCLDLYRGKHTYSLEDQTDSWQQKRKGDLNEELELSETATIIKRLIGELPDLQRQVMQMRDIDQLSYDEIAENTGLNINAIRVNLSRARKKIRTELLNYQDYGTAKNKTNTAQLF</sequence>
<protein>
    <submittedName>
        <fullName evidence="8">RNA polymerase sigma-70 factor, ECF subfamily</fullName>
    </submittedName>
</protein>
<dbReference type="InterPro" id="IPR036388">
    <property type="entry name" value="WH-like_DNA-bd_sf"/>
</dbReference>
<dbReference type="InterPro" id="IPR013249">
    <property type="entry name" value="RNA_pol_sigma70_r4_t2"/>
</dbReference>
<dbReference type="InterPro" id="IPR014284">
    <property type="entry name" value="RNA_pol_sigma-70_dom"/>
</dbReference>
<organism evidence="8 9">
    <name type="scientific">Sunxiuqinia elliptica</name>
    <dbReference type="NCBI Taxonomy" id="655355"/>
    <lineage>
        <taxon>Bacteria</taxon>
        <taxon>Pseudomonadati</taxon>
        <taxon>Bacteroidota</taxon>
        <taxon>Bacteroidia</taxon>
        <taxon>Marinilabiliales</taxon>
        <taxon>Prolixibacteraceae</taxon>
        <taxon>Sunxiuqinia</taxon>
    </lineage>
</organism>
<keyword evidence="9" id="KW-1185">Reference proteome</keyword>